<organism evidence="1 2">
    <name type="scientific">Coleophoma cylindrospora</name>
    <dbReference type="NCBI Taxonomy" id="1849047"/>
    <lineage>
        <taxon>Eukaryota</taxon>
        <taxon>Fungi</taxon>
        <taxon>Dikarya</taxon>
        <taxon>Ascomycota</taxon>
        <taxon>Pezizomycotina</taxon>
        <taxon>Leotiomycetes</taxon>
        <taxon>Helotiales</taxon>
        <taxon>Dermateaceae</taxon>
        <taxon>Coleophoma</taxon>
    </lineage>
</organism>
<dbReference type="Proteomes" id="UP000256645">
    <property type="component" value="Unassembled WGS sequence"/>
</dbReference>
<comment type="caution">
    <text evidence="1">The sequence shown here is derived from an EMBL/GenBank/DDBJ whole genome shotgun (WGS) entry which is preliminary data.</text>
</comment>
<evidence type="ECO:0000313" key="2">
    <source>
        <dbReference type="Proteomes" id="UP000256645"/>
    </source>
</evidence>
<accession>A0A3D8QAU9</accession>
<dbReference type="EMBL" id="PDLM01000017">
    <property type="protein sequence ID" value="RDW58901.1"/>
    <property type="molecule type" value="Genomic_DNA"/>
</dbReference>
<reference evidence="1 2" key="1">
    <citation type="journal article" date="2018" name="IMA Fungus">
        <title>IMA Genome-F 9: Draft genome sequence of Annulohypoxylon stygium, Aspergillus mulundensis, Berkeleyomyces basicola (syn. Thielaviopsis basicola), Ceratocystis smalleyi, two Cercospora beticola strains, Coleophoma cylindrospora, Fusarium fracticaudum, Phialophora cf. hyalina, and Morchella septimelata.</title>
        <authorList>
            <person name="Wingfield B.D."/>
            <person name="Bills G.F."/>
            <person name="Dong Y."/>
            <person name="Huang W."/>
            <person name="Nel W.J."/>
            <person name="Swalarsk-Parry B.S."/>
            <person name="Vaghefi N."/>
            <person name="Wilken P.M."/>
            <person name="An Z."/>
            <person name="de Beer Z.W."/>
            <person name="De Vos L."/>
            <person name="Chen L."/>
            <person name="Duong T.A."/>
            <person name="Gao Y."/>
            <person name="Hammerbacher A."/>
            <person name="Kikkert J.R."/>
            <person name="Li Y."/>
            <person name="Li H."/>
            <person name="Li K."/>
            <person name="Li Q."/>
            <person name="Liu X."/>
            <person name="Ma X."/>
            <person name="Naidoo K."/>
            <person name="Pethybridge S.J."/>
            <person name="Sun J."/>
            <person name="Steenkamp E.T."/>
            <person name="van der Nest M.A."/>
            <person name="van Wyk S."/>
            <person name="Wingfield M.J."/>
            <person name="Xiong C."/>
            <person name="Yue Q."/>
            <person name="Zhang X."/>
        </authorList>
    </citation>
    <scope>NUCLEOTIDE SEQUENCE [LARGE SCALE GENOMIC DNA]</scope>
    <source>
        <strain evidence="1 2">BP6252</strain>
    </source>
</reference>
<evidence type="ECO:0000313" key="1">
    <source>
        <dbReference type="EMBL" id="RDW58901.1"/>
    </source>
</evidence>
<sequence>MAAANIQSEGRRMVVVECGIMSSWSPGVRTVEIEARDTTTSPAVSKIGTLATGIRGISRVVMVAVMTRRSHTKAKGRLPPPASLRLVGSNWLHSMSRRQQLHRLTCLPIESILLHGQASHSAPRRHEIAIVLCAELHRCTCSFHPFCLSTSYHGSAPLLLLRGHLFFTMKDVYQNSAVNIAAAASADSFLSRPWEGSTHGTRENNLKYDLNSATIYEDEAKRPPLS</sequence>
<dbReference type="AlphaFoldDB" id="A0A3D8QAU9"/>
<proteinExistence type="predicted"/>
<protein>
    <submittedName>
        <fullName evidence="1">Uncharacterized protein</fullName>
    </submittedName>
</protein>
<keyword evidence="2" id="KW-1185">Reference proteome</keyword>
<name>A0A3D8QAU9_9HELO</name>
<gene>
    <name evidence="1" type="ORF">BP6252_13377</name>
</gene>